<evidence type="ECO:0000256" key="7">
    <source>
        <dbReference type="ARBA" id="ARBA00038259"/>
    </source>
</evidence>
<feature type="repeat" description="ANK" evidence="8">
    <location>
        <begin position="1162"/>
        <end position="1189"/>
    </location>
</feature>
<evidence type="ECO:0000256" key="1">
    <source>
        <dbReference type="ARBA" id="ARBA00022553"/>
    </source>
</evidence>
<keyword evidence="4" id="KW-0802">TPR repeat</keyword>
<dbReference type="Pfam" id="PF25521">
    <property type="entry name" value="WHD_TANC1"/>
    <property type="match status" value="1"/>
</dbReference>
<dbReference type="InterPro" id="IPR050889">
    <property type="entry name" value="Dendritic_Spine_Reg/Scaffold"/>
</dbReference>
<dbReference type="InterPro" id="IPR027417">
    <property type="entry name" value="P-loop_NTPase"/>
</dbReference>
<comment type="similarity">
    <text evidence="7">Belongs to the TANC family.</text>
</comment>
<dbReference type="Proteomes" id="UP001652626">
    <property type="component" value="Chromosome 11"/>
</dbReference>
<dbReference type="Gene3D" id="1.25.40.20">
    <property type="entry name" value="Ankyrin repeat-containing domain"/>
    <property type="match status" value="2"/>
</dbReference>
<dbReference type="SUPFAM" id="SSF52540">
    <property type="entry name" value="P-loop containing nucleoside triphosphate hydrolases"/>
    <property type="match status" value="1"/>
</dbReference>
<dbReference type="Pfam" id="PF12796">
    <property type="entry name" value="Ank_2"/>
    <property type="match status" value="3"/>
</dbReference>
<reference evidence="13" key="1">
    <citation type="submission" date="2025-08" db="UniProtKB">
        <authorList>
            <consortium name="RefSeq"/>
        </authorList>
    </citation>
    <scope>IDENTIFICATION</scope>
    <source>
        <tissue evidence="13">Whole body</tissue>
    </source>
</reference>
<feature type="compositionally biased region" description="Polar residues" evidence="10">
    <location>
        <begin position="346"/>
        <end position="360"/>
    </location>
</feature>
<dbReference type="SUPFAM" id="SSF57850">
    <property type="entry name" value="RING/U-box"/>
    <property type="match status" value="1"/>
</dbReference>
<feature type="domain" description="RING-type" evidence="11">
    <location>
        <begin position="173"/>
        <end position="210"/>
    </location>
</feature>
<keyword evidence="5" id="KW-0862">Zinc</keyword>
<feature type="region of interest" description="Disordered" evidence="10">
    <location>
        <begin position="223"/>
        <end position="307"/>
    </location>
</feature>
<dbReference type="InterPro" id="IPR036770">
    <property type="entry name" value="Ankyrin_rpt-contain_sf"/>
</dbReference>
<organism evidence="12 13">
    <name type="scientific">Vanessa tameamea</name>
    <name type="common">Kamehameha butterfly</name>
    <dbReference type="NCBI Taxonomy" id="334116"/>
    <lineage>
        <taxon>Eukaryota</taxon>
        <taxon>Metazoa</taxon>
        <taxon>Ecdysozoa</taxon>
        <taxon>Arthropoda</taxon>
        <taxon>Hexapoda</taxon>
        <taxon>Insecta</taxon>
        <taxon>Pterygota</taxon>
        <taxon>Neoptera</taxon>
        <taxon>Endopterygota</taxon>
        <taxon>Lepidoptera</taxon>
        <taxon>Glossata</taxon>
        <taxon>Ditrysia</taxon>
        <taxon>Papilionoidea</taxon>
        <taxon>Nymphalidae</taxon>
        <taxon>Nymphalinae</taxon>
        <taxon>Vanessa</taxon>
    </lineage>
</organism>
<dbReference type="PROSITE" id="PS50089">
    <property type="entry name" value="ZF_RING_2"/>
    <property type="match status" value="1"/>
</dbReference>
<keyword evidence="6 8" id="KW-0040">ANK repeat</keyword>
<feature type="compositionally biased region" description="Polar residues" evidence="10">
    <location>
        <begin position="429"/>
        <end position="439"/>
    </location>
</feature>
<evidence type="ECO:0000256" key="3">
    <source>
        <dbReference type="ARBA" id="ARBA00022771"/>
    </source>
</evidence>
<feature type="compositionally biased region" description="Basic and acidic residues" evidence="10">
    <location>
        <begin position="296"/>
        <end position="307"/>
    </location>
</feature>
<dbReference type="Pfam" id="PF25520">
    <property type="entry name" value="AAA_lid_TANC1"/>
    <property type="match status" value="1"/>
</dbReference>
<feature type="repeat" description="ANK" evidence="8">
    <location>
        <begin position="1226"/>
        <end position="1258"/>
    </location>
</feature>
<feature type="repeat" description="ANK" evidence="8">
    <location>
        <begin position="1015"/>
        <end position="1047"/>
    </location>
</feature>
<dbReference type="InterPro" id="IPR001841">
    <property type="entry name" value="Znf_RING"/>
</dbReference>
<dbReference type="InterPro" id="IPR002110">
    <property type="entry name" value="Ankyrin_rpt"/>
</dbReference>
<dbReference type="PROSITE" id="PS50088">
    <property type="entry name" value="ANK_REPEAT"/>
    <property type="match status" value="4"/>
</dbReference>
<evidence type="ECO:0000256" key="4">
    <source>
        <dbReference type="ARBA" id="ARBA00022803"/>
    </source>
</evidence>
<dbReference type="PANTHER" id="PTHR24166">
    <property type="entry name" value="ROLLING PEBBLES, ISOFORM B"/>
    <property type="match status" value="1"/>
</dbReference>
<keyword evidence="2" id="KW-0677">Repeat</keyword>
<dbReference type="GO" id="GO:0008270">
    <property type="term" value="F:zinc ion binding"/>
    <property type="evidence" value="ECO:0007669"/>
    <property type="project" value="UniProtKB-KW"/>
</dbReference>
<dbReference type="InterPro" id="IPR056884">
    <property type="entry name" value="NPHP3-like_N"/>
</dbReference>
<evidence type="ECO:0000313" key="12">
    <source>
        <dbReference type="Proteomes" id="UP001652626"/>
    </source>
</evidence>
<evidence type="ECO:0000256" key="2">
    <source>
        <dbReference type="ARBA" id="ARBA00022737"/>
    </source>
</evidence>
<keyword evidence="1" id="KW-0597">Phosphoprotein</keyword>
<keyword evidence="3 9" id="KW-0479">Metal-binding</keyword>
<evidence type="ECO:0000256" key="6">
    <source>
        <dbReference type="ARBA" id="ARBA00023043"/>
    </source>
</evidence>
<dbReference type="SUPFAM" id="SSF48452">
    <property type="entry name" value="TPR-like"/>
    <property type="match status" value="1"/>
</dbReference>
<dbReference type="PROSITE" id="PS50297">
    <property type="entry name" value="ANK_REP_REGION"/>
    <property type="match status" value="4"/>
</dbReference>
<keyword evidence="3 9" id="KW-0863">Zinc-finger</keyword>
<feature type="compositionally biased region" description="Polar residues" evidence="10">
    <location>
        <begin position="226"/>
        <end position="240"/>
    </location>
</feature>
<evidence type="ECO:0000256" key="8">
    <source>
        <dbReference type="PROSITE-ProRule" id="PRU00023"/>
    </source>
</evidence>
<dbReference type="PANTHER" id="PTHR24166:SF55">
    <property type="entry name" value="ROLLING PEBBLES, ISOFORM B"/>
    <property type="match status" value="1"/>
</dbReference>
<dbReference type="GeneID" id="113395185"/>
<feature type="region of interest" description="Disordered" evidence="10">
    <location>
        <begin position="423"/>
        <end position="445"/>
    </location>
</feature>
<sequence>MYNSNEFLHSAGVSRHMQATGEAPSQKTSMKRRSCEVPLGDISSNNFKVSLGDITNDGPNYDCRSLRSNRSEDTRSLRYYRPIDSRSVKNFRSSLADLSAYSLSRPPSYDQLSRRSLVEGPDLNCNTSSIEGVLWSDEEENEYFYHENVTTAWNQDLAALRQLLDSETGGTTCPSCNMPFDKGKKRKLIDTCGHERCYSCMFRNEACPICARKSQGRRQVMERYTPSPQRQVDQEWQSPTRLPKPPKQPSSLAQSCPTPPHTRRRFFLSPKSLRSPFGQRSSRHSHENHVPLSDDEGGHIKQGYESRRQNDLYMRLGLLLGERRGSRNKSRDSCTSLASLDAQTLASHNTSPVSTLTGSSEVDAATPIGRDSLGSLASMSLSAASNCSSSSPGSRRHSVNALQNGREELTRMSSGFFKNRKTAARRSARVSSKQSTTSSELKKVHPTPQLTLRPLFFEVPSSENENVFSGRHWLIRDMEKALASTSSGILISGCPGTGKTALILQLVEYSCFGRKRNFEYEELREQSDIREVLPEEVAAGMVTHLASQVVAYHFCQADNNSTCLVGEFVHSLAAQLCQAPRLQAYREYLLSEPHLLACLSLKECIADPDLAFMRGIIEPLIILRKNGSIDSTNSIILVDGLCEAEYHRPDHGYTIASFLIRHVPEMPSWLKVVATIRTQFLELTKQLPYTRLGLDESDNVHKDLLEYFNARVQAAPIIETNIKSSTGKTEGVHNSVMKFAQYVLHLSQGSFLFLKLILDLLERSHIVVKSTNYKVVPISLAQIFLLQFNLRFPTVQSFEKVTHILSVCLAALYPLTLVEIYYSVNSLLVDTFLPWEEFCHRFESLSDFLVKRIDNTYMFFHPSFREWLIRRDDNESSKFLCDLRAGHCGIAFRLSRVQAPLDPEKSMELGHHILKAHMYRNMGPAQLGLCPRDLQANMVATSSANVGEAVANLRNIYTPNVKVSRLMLLAGGSPNQITDCLGNAPLLCMYAYQGIISMVGLLIEFGADLEMTNSQGCSALSLACQRGHTDVARMLIASGASLSHTDTAEQTPLVHAAKNGHRDTVIYLLGCQTGKEDRNSIEIDEDNIEQLVPGSRHALIAAAQNGHLDIVEYLLDTAELIPDGICPVTGETALTAACSTGNAAIADALLIRGATPYSLNARQMSPLALASKNGRTALVLRLLDSGADVMGSGGKNPLILAAAEGHAEVVEMLLEHCADPDAVDADGISPLGWASLRSRIPTIQVLLDKGATIDQPDGSGRTPLGLACGGPAELVELLLERGASLERVDHSGLRPLDRAIGQRNVPVVNCFLRKGAKLGPTTWVMATGKPEFMLILLNKLLEDGNMLYRKNRPSEAAHRYHYALKKINPLISDEGLTTPSTQPVPHEHVSAFVQLKTNLLLNMSRCKRKLNEPSEALDLAARASVLRPNAFECSYAMARAILALNKPSDALPHARRALLLAPSTDMSAMRTLKALQQEILTRINTGTHNLNADTRSMRNYDSISLNMP</sequence>
<evidence type="ECO:0000313" key="13">
    <source>
        <dbReference type="RefSeq" id="XP_026488539.2"/>
    </source>
</evidence>
<dbReference type="Pfam" id="PF24883">
    <property type="entry name" value="NPHP3_N"/>
    <property type="match status" value="1"/>
</dbReference>
<gene>
    <name evidence="13" type="primary">LOC113395185</name>
</gene>
<dbReference type="InterPro" id="IPR058018">
    <property type="entry name" value="AAA_lid_TANC1/2"/>
</dbReference>
<dbReference type="InterPro" id="IPR058056">
    <property type="entry name" value="WH_TANC1/2"/>
</dbReference>
<proteinExistence type="inferred from homology"/>
<evidence type="ECO:0000256" key="9">
    <source>
        <dbReference type="PROSITE-ProRule" id="PRU00175"/>
    </source>
</evidence>
<protein>
    <submittedName>
        <fullName evidence="13">Protein TANC2 isoform X2</fullName>
    </submittedName>
</protein>
<dbReference type="InterPro" id="IPR011990">
    <property type="entry name" value="TPR-like_helical_dom_sf"/>
</dbReference>
<keyword evidence="12" id="KW-1185">Reference proteome</keyword>
<accession>A0A8B8HUK6</accession>
<name>A0A8B8HUK6_VANTA</name>
<feature type="region of interest" description="Disordered" evidence="10">
    <location>
        <begin position="346"/>
        <end position="367"/>
    </location>
</feature>
<evidence type="ECO:0000256" key="10">
    <source>
        <dbReference type="SAM" id="MobiDB-lite"/>
    </source>
</evidence>
<dbReference type="Gene3D" id="1.25.40.10">
    <property type="entry name" value="Tetratricopeptide repeat domain"/>
    <property type="match status" value="1"/>
</dbReference>
<dbReference type="Pfam" id="PF00023">
    <property type="entry name" value="Ank"/>
    <property type="match status" value="1"/>
</dbReference>
<dbReference type="SUPFAM" id="SSF48403">
    <property type="entry name" value="Ankyrin repeat"/>
    <property type="match status" value="1"/>
</dbReference>
<evidence type="ECO:0000256" key="5">
    <source>
        <dbReference type="ARBA" id="ARBA00022833"/>
    </source>
</evidence>
<feature type="repeat" description="ANK" evidence="8">
    <location>
        <begin position="1193"/>
        <end position="1225"/>
    </location>
</feature>
<feature type="region of interest" description="Disordered" evidence="10">
    <location>
        <begin position="1"/>
        <end position="31"/>
    </location>
</feature>
<dbReference type="SMART" id="SM00248">
    <property type="entry name" value="ANK"/>
    <property type="match status" value="10"/>
</dbReference>
<dbReference type="RefSeq" id="XP_026488539.2">
    <property type="nucleotide sequence ID" value="XM_026632754.2"/>
</dbReference>
<evidence type="ECO:0000259" key="11">
    <source>
        <dbReference type="PROSITE" id="PS50089"/>
    </source>
</evidence>